<dbReference type="AlphaFoldDB" id="A0A9P0B845"/>
<dbReference type="PANTHER" id="PTHR11005">
    <property type="entry name" value="LYSOSOMAL ACID LIPASE-RELATED"/>
    <property type="match status" value="1"/>
</dbReference>
<name>A0A9P0B845_BRAAE</name>
<dbReference type="EMBL" id="OV121135">
    <property type="protein sequence ID" value="CAH0556134.1"/>
    <property type="molecule type" value="Genomic_DNA"/>
</dbReference>
<sequence>MTENFGTIGVYRFEVGWMFRIAFTPIINPRIMPIFTAQGYAPISVKTIAHYGQIINNKGNFTQYDYGMLGNLKRYHSQEPPKYNLEDIPVNVTLIYGNKDKLAYKTDVEDLYSNLHPNRRSIIEIPRNGTSESWAHLDFVIGVNIKTVMYPEIDDVLDKMK</sequence>
<accession>A0A9P0B845</accession>
<dbReference type="OrthoDB" id="9974421at2759"/>
<protein>
    <submittedName>
        <fullName evidence="1">Uncharacterized protein</fullName>
    </submittedName>
</protein>
<proteinExistence type="predicted"/>
<evidence type="ECO:0000313" key="2">
    <source>
        <dbReference type="Proteomes" id="UP001154078"/>
    </source>
</evidence>
<keyword evidence="2" id="KW-1185">Reference proteome</keyword>
<dbReference type="Gene3D" id="3.40.50.1820">
    <property type="entry name" value="alpha/beta hydrolase"/>
    <property type="match status" value="1"/>
</dbReference>
<organism evidence="1 2">
    <name type="scientific">Brassicogethes aeneus</name>
    <name type="common">Rape pollen beetle</name>
    <name type="synonym">Meligethes aeneus</name>
    <dbReference type="NCBI Taxonomy" id="1431903"/>
    <lineage>
        <taxon>Eukaryota</taxon>
        <taxon>Metazoa</taxon>
        <taxon>Ecdysozoa</taxon>
        <taxon>Arthropoda</taxon>
        <taxon>Hexapoda</taxon>
        <taxon>Insecta</taxon>
        <taxon>Pterygota</taxon>
        <taxon>Neoptera</taxon>
        <taxon>Endopterygota</taxon>
        <taxon>Coleoptera</taxon>
        <taxon>Polyphaga</taxon>
        <taxon>Cucujiformia</taxon>
        <taxon>Nitidulidae</taxon>
        <taxon>Meligethinae</taxon>
        <taxon>Brassicogethes</taxon>
    </lineage>
</organism>
<evidence type="ECO:0000313" key="1">
    <source>
        <dbReference type="EMBL" id="CAH0556134.1"/>
    </source>
</evidence>
<dbReference type="InterPro" id="IPR029058">
    <property type="entry name" value="AB_hydrolase_fold"/>
</dbReference>
<reference evidence="1" key="1">
    <citation type="submission" date="2021-12" db="EMBL/GenBank/DDBJ databases">
        <authorList>
            <person name="King R."/>
        </authorList>
    </citation>
    <scope>NUCLEOTIDE SEQUENCE</scope>
</reference>
<dbReference type="SUPFAM" id="SSF53474">
    <property type="entry name" value="alpha/beta-Hydrolases"/>
    <property type="match status" value="1"/>
</dbReference>
<dbReference type="Proteomes" id="UP001154078">
    <property type="component" value="Chromosome 4"/>
</dbReference>
<gene>
    <name evidence="1" type="ORF">MELIAE_LOCUS7316</name>
</gene>